<reference evidence="1" key="1">
    <citation type="submission" date="2023-08" db="EMBL/GenBank/DDBJ databases">
        <authorList>
            <person name="Alioto T."/>
            <person name="Alioto T."/>
            <person name="Gomez Garrido J."/>
        </authorList>
    </citation>
    <scope>NUCLEOTIDE SEQUENCE</scope>
</reference>
<proteinExistence type="predicted"/>
<sequence length="84" mass="9713">MRMECSAHDLAYNDLCDNDAAVRRNDFCGMNMRCEWRMNENVACDGVSGRRLTVIGKEKSKEEVWGSDKITSQDVEMIQDCDEW</sequence>
<gene>
    <name evidence="1" type="ORF">OCTVUL_1B002679</name>
</gene>
<dbReference type="AlphaFoldDB" id="A0AA36F5F6"/>
<keyword evidence="2" id="KW-1185">Reference proteome</keyword>
<dbReference type="EMBL" id="OX597821">
    <property type="protein sequence ID" value="CAI9726441.1"/>
    <property type="molecule type" value="Genomic_DNA"/>
</dbReference>
<accession>A0AA36F5F6</accession>
<evidence type="ECO:0000313" key="1">
    <source>
        <dbReference type="EMBL" id="CAI9726441.1"/>
    </source>
</evidence>
<organism evidence="1 2">
    <name type="scientific">Octopus vulgaris</name>
    <name type="common">Common octopus</name>
    <dbReference type="NCBI Taxonomy" id="6645"/>
    <lineage>
        <taxon>Eukaryota</taxon>
        <taxon>Metazoa</taxon>
        <taxon>Spiralia</taxon>
        <taxon>Lophotrochozoa</taxon>
        <taxon>Mollusca</taxon>
        <taxon>Cephalopoda</taxon>
        <taxon>Coleoidea</taxon>
        <taxon>Octopodiformes</taxon>
        <taxon>Octopoda</taxon>
        <taxon>Incirrata</taxon>
        <taxon>Octopodidae</taxon>
        <taxon>Octopus</taxon>
    </lineage>
</organism>
<name>A0AA36F5F6_OCTVU</name>
<protein>
    <submittedName>
        <fullName evidence="1">Uncharacterized protein</fullName>
    </submittedName>
</protein>
<evidence type="ECO:0000313" key="2">
    <source>
        <dbReference type="Proteomes" id="UP001162480"/>
    </source>
</evidence>
<dbReference type="Proteomes" id="UP001162480">
    <property type="component" value="Chromosome 8"/>
</dbReference>